<keyword evidence="2 4" id="KW-0863">Zinc-finger</keyword>
<dbReference type="Proteomes" id="UP001303647">
    <property type="component" value="Unassembled WGS sequence"/>
</dbReference>
<reference evidence="7" key="2">
    <citation type="submission" date="2023-05" db="EMBL/GenBank/DDBJ databases">
        <authorList>
            <consortium name="Lawrence Berkeley National Laboratory"/>
            <person name="Steindorff A."/>
            <person name="Hensen N."/>
            <person name="Bonometti L."/>
            <person name="Westerberg I."/>
            <person name="Brannstrom I.O."/>
            <person name="Guillou S."/>
            <person name="Cros-Aarteil S."/>
            <person name="Calhoun S."/>
            <person name="Haridas S."/>
            <person name="Kuo A."/>
            <person name="Mondo S."/>
            <person name="Pangilinan J."/>
            <person name="Riley R."/>
            <person name="Labutti K."/>
            <person name="Andreopoulos B."/>
            <person name="Lipzen A."/>
            <person name="Chen C."/>
            <person name="Yanf M."/>
            <person name="Daum C."/>
            <person name="Ng V."/>
            <person name="Clum A."/>
            <person name="Ohm R."/>
            <person name="Martin F."/>
            <person name="Silar P."/>
            <person name="Natvig D."/>
            <person name="Lalanne C."/>
            <person name="Gautier V."/>
            <person name="Ament-Velasquez S.L."/>
            <person name="Kruys A."/>
            <person name="Hutchinson M.I."/>
            <person name="Powell A.J."/>
            <person name="Barry K."/>
            <person name="Miller A.N."/>
            <person name="Grigoriev I.V."/>
            <person name="Debuchy R."/>
            <person name="Gladieux P."/>
            <person name="Thoren M.H."/>
            <person name="Johannesson H."/>
        </authorList>
    </citation>
    <scope>NUCLEOTIDE SEQUENCE</scope>
    <source>
        <strain evidence="7">CBS 359.72</strain>
    </source>
</reference>
<proteinExistence type="predicted"/>
<evidence type="ECO:0000256" key="1">
    <source>
        <dbReference type="ARBA" id="ARBA00022723"/>
    </source>
</evidence>
<evidence type="ECO:0000256" key="2">
    <source>
        <dbReference type="ARBA" id="ARBA00022771"/>
    </source>
</evidence>
<feature type="region of interest" description="Disordered" evidence="5">
    <location>
        <begin position="252"/>
        <end position="275"/>
    </location>
</feature>
<evidence type="ECO:0000256" key="3">
    <source>
        <dbReference type="ARBA" id="ARBA00022833"/>
    </source>
</evidence>
<dbReference type="EMBL" id="MU857655">
    <property type="protein sequence ID" value="KAK4247363.1"/>
    <property type="molecule type" value="Genomic_DNA"/>
</dbReference>
<gene>
    <name evidence="7" type="ORF">C7999DRAFT_32236</name>
</gene>
<dbReference type="InterPro" id="IPR013087">
    <property type="entry name" value="Znf_C2H2_type"/>
</dbReference>
<evidence type="ECO:0000256" key="5">
    <source>
        <dbReference type="SAM" id="MobiDB-lite"/>
    </source>
</evidence>
<evidence type="ECO:0000256" key="4">
    <source>
        <dbReference type="PROSITE-ProRule" id="PRU00042"/>
    </source>
</evidence>
<feature type="region of interest" description="Disordered" evidence="5">
    <location>
        <begin position="550"/>
        <end position="578"/>
    </location>
</feature>
<keyword evidence="1" id="KW-0479">Metal-binding</keyword>
<feature type="region of interest" description="Disordered" evidence="5">
    <location>
        <begin position="865"/>
        <end position="898"/>
    </location>
</feature>
<dbReference type="PROSITE" id="PS50157">
    <property type="entry name" value="ZINC_FINGER_C2H2_2"/>
    <property type="match status" value="1"/>
</dbReference>
<dbReference type="AlphaFoldDB" id="A0AAN7CS82"/>
<dbReference type="SMART" id="SM00355">
    <property type="entry name" value="ZnF_C2H2"/>
    <property type="match status" value="3"/>
</dbReference>
<dbReference type="PANTHER" id="PTHR35391">
    <property type="entry name" value="C2H2-TYPE DOMAIN-CONTAINING PROTEIN-RELATED"/>
    <property type="match status" value="1"/>
</dbReference>
<dbReference type="SUPFAM" id="SSF57903">
    <property type="entry name" value="FYVE/PHD zinc finger"/>
    <property type="match status" value="1"/>
</dbReference>
<dbReference type="SMART" id="SM00249">
    <property type="entry name" value="PHD"/>
    <property type="match status" value="1"/>
</dbReference>
<reference evidence="7" key="1">
    <citation type="journal article" date="2023" name="Mol. Phylogenet. Evol.">
        <title>Genome-scale phylogeny and comparative genomics of the fungal order Sordariales.</title>
        <authorList>
            <person name="Hensen N."/>
            <person name="Bonometti L."/>
            <person name="Westerberg I."/>
            <person name="Brannstrom I.O."/>
            <person name="Guillou S."/>
            <person name="Cros-Aarteil S."/>
            <person name="Calhoun S."/>
            <person name="Haridas S."/>
            <person name="Kuo A."/>
            <person name="Mondo S."/>
            <person name="Pangilinan J."/>
            <person name="Riley R."/>
            <person name="LaButti K."/>
            <person name="Andreopoulos B."/>
            <person name="Lipzen A."/>
            <person name="Chen C."/>
            <person name="Yan M."/>
            <person name="Daum C."/>
            <person name="Ng V."/>
            <person name="Clum A."/>
            <person name="Steindorff A."/>
            <person name="Ohm R.A."/>
            <person name="Martin F."/>
            <person name="Silar P."/>
            <person name="Natvig D.O."/>
            <person name="Lalanne C."/>
            <person name="Gautier V."/>
            <person name="Ament-Velasquez S.L."/>
            <person name="Kruys A."/>
            <person name="Hutchinson M.I."/>
            <person name="Powell A.J."/>
            <person name="Barry K."/>
            <person name="Miller A.N."/>
            <person name="Grigoriev I.V."/>
            <person name="Debuchy R."/>
            <person name="Gladieux P."/>
            <person name="Hiltunen Thoren M."/>
            <person name="Johannesson H."/>
        </authorList>
    </citation>
    <scope>NUCLEOTIDE SEQUENCE</scope>
    <source>
        <strain evidence="7">CBS 359.72</strain>
    </source>
</reference>
<feature type="domain" description="C2H2-type" evidence="6">
    <location>
        <begin position="757"/>
        <end position="784"/>
    </location>
</feature>
<dbReference type="InterPro" id="IPR011011">
    <property type="entry name" value="Znf_FYVE_PHD"/>
</dbReference>
<dbReference type="GO" id="GO:0008270">
    <property type="term" value="F:zinc ion binding"/>
    <property type="evidence" value="ECO:0007669"/>
    <property type="project" value="UniProtKB-KW"/>
</dbReference>
<dbReference type="Gene3D" id="3.30.40.10">
    <property type="entry name" value="Zinc/RING finger domain, C3HC4 (zinc finger)"/>
    <property type="match status" value="1"/>
</dbReference>
<feature type="compositionally biased region" description="Basic and acidic residues" evidence="5">
    <location>
        <begin position="457"/>
        <end position="479"/>
    </location>
</feature>
<keyword evidence="3" id="KW-0862">Zinc</keyword>
<dbReference type="InterPro" id="IPR013083">
    <property type="entry name" value="Znf_RING/FYVE/PHD"/>
</dbReference>
<dbReference type="InterPro" id="IPR001965">
    <property type="entry name" value="Znf_PHD"/>
</dbReference>
<dbReference type="PROSITE" id="PS00028">
    <property type="entry name" value="ZINC_FINGER_C2H2_1"/>
    <property type="match status" value="1"/>
</dbReference>
<protein>
    <recommendedName>
        <fullName evidence="6">C2H2-type domain-containing protein</fullName>
    </recommendedName>
</protein>
<feature type="compositionally biased region" description="Basic and acidic residues" evidence="5">
    <location>
        <begin position="252"/>
        <end position="268"/>
    </location>
</feature>
<evidence type="ECO:0000259" key="6">
    <source>
        <dbReference type="PROSITE" id="PS50157"/>
    </source>
</evidence>
<dbReference type="PANTHER" id="PTHR35391:SF7">
    <property type="entry name" value="C2H2-TYPE DOMAIN-CONTAINING PROTEIN"/>
    <property type="match status" value="1"/>
</dbReference>
<evidence type="ECO:0000313" key="7">
    <source>
        <dbReference type="EMBL" id="KAK4247363.1"/>
    </source>
</evidence>
<sequence length="898" mass="100384">MRRDVEKWRYSLLHDSNSERSSSWHDGPASRLSTAASELFRLLLDEAPLQTSKLVVRTLQREYSCLQLWCDGYGLTTGDLDAVLANSKRLRYSTIRLLVSVCYTLADKLAAVLLPGLNAVSQERLKNKAARTKDIAEAAVFSIPSTDSDSDDSDTESVSSEVHELYTIEDIIGDLKTDIQCLVDLGPRYREPILDRTVKEEPATPHQDTTWDPVESLTARIRHRYPNVDGAFARVLGQANWERAQRLFAAKEKNAENADRPNVKDESASRPPGTVLASEFYDSGLGTSIPTATLYAETVFSYHGTKGGSIKIPPIPAEGQDGKPFMRHVLSDLQPYVCVVPSCSFSRVPFSQKTAWMRHLELEHGFARASHEIECPFCQEHIDGGNASHLARHLEEVSLTILPADAESNEDSDRNSDEASDEEEARGINTLSPRYGPVGDSPFDQDPFHSRNPTSENKPEPNEDSDRNSDKVSDKEEARGINTLPPRYGPVGDWQFVQAPFYHHNTPSPRYGLVEDSPFDQDPFHHRNTLPPRYSPVGDLPFVQGPFYSCHTTIENNPEPNEDSNRNSDEVPEEEEARGIDTVLSRYGPVGNSLFVHPSHHHNPTSENGSPVLAIMRLPKHNLPSNDIGKPAVSHEELLPVDTEDEEPYIIKCICNFTEDDGNTIYCETCDTWQHIHCYYPNNVGDALKLDFAHSCVECKPRVLNREQAVSRMYQEIQSRTWKCPFPSCMYHVYGLPTEEELVRHLKQTHSHNPSAFECPLCLSVFHGEGGLRQHIKAHKMTHDEIHDGTYARTETDGEGFGQTMPDNGAAKKIDAATLDATAQKTNATTRRNPAEIIRAEDWKRVEAGDVSTQAALHREVITTDQTTDSEETVTAPRGTLGDRLKASLGDGRGKRMF</sequence>
<name>A0AAN7CS82_9PEZI</name>
<comment type="caution">
    <text evidence="7">The sequence shown here is derived from an EMBL/GenBank/DDBJ whole genome shotgun (WGS) entry which is preliminary data.</text>
</comment>
<organism evidence="7 8">
    <name type="scientific">Corynascus novoguineensis</name>
    <dbReference type="NCBI Taxonomy" id="1126955"/>
    <lineage>
        <taxon>Eukaryota</taxon>
        <taxon>Fungi</taxon>
        <taxon>Dikarya</taxon>
        <taxon>Ascomycota</taxon>
        <taxon>Pezizomycotina</taxon>
        <taxon>Sordariomycetes</taxon>
        <taxon>Sordariomycetidae</taxon>
        <taxon>Sordariales</taxon>
        <taxon>Chaetomiaceae</taxon>
        <taxon>Corynascus</taxon>
    </lineage>
</organism>
<keyword evidence="8" id="KW-1185">Reference proteome</keyword>
<evidence type="ECO:0000313" key="8">
    <source>
        <dbReference type="Proteomes" id="UP001303647"/>
    </source>
</evidence>
<feature type="region of interest" description="Disordered" evidence="5">
    <location>
        <begin position="402"/>
        <end position="490"/>
    </location>
</feature>
<feature type="compositionally biased region" description="Polar residues" evidence="5">
    <location>
        <begin position="550"/>
        <end position="559"/>
    </location>
</feature>
<accession>A0AAN7CS82</accession>